<keyword evidence="1" id="KW-0812">Transmembrane</keyword>
<evidence type="ECO:0008006" key="4">
    <source>
        <dbReference type="Google" id="ProtNLM"/>
    </source>
</evidence>
<accession>A0A1H8SLB3</accession>
<feature type="transmembrane region" description="Helical" evidence="1">
    <location>
        <begin position="20"/>
        <end position="53"/>
    </location>
</feature>
<sequence>MNQEPDSSGNPGEQKPGISIASILGLSVFLGLITGAGAGVSFILPVTLISALILYFKRDKIAAADVKKSAQSHAKPAKSHYAWPEPGQFACTVSAAPYQKAIEQLMQENSIRFETATAPQSYDFRVELIPDASNPFDTDVVRVEIHSHTIGHFSRQQAHSFRDKLKEMELEDQITTCRAILTRNNETDGKKTGYGVKLDIEASE</sequence>
<dbReference type="STRING" id="42354.SAMN05216333_11932"/>
<dbReference type="OrthoDB" id="8702168at2"/>
<gene>
    <name evidence="2" type="ORF">SAMN05216333_11932</name>
</gene>
<proteinExistence type="predicted"/>
<keyword evidence="1" id="KW-0472">Membrane</keyword>
<name>A0A1H8SLB3_9PROT</name>
<organism evidence="2 3">
    <name type="scientific">Nitrosomonas oligotropha</name>
    <dbReference type="NCBI Taxonomy" id="42354"/>
    <lineage>
        <taxon>Bacteria</taxon>
        <taxon>Pseudomonadati</taxon>
        <taxon>Pseudomonadota</taxon>
        <taxon>Betaproteobacteria</taxon>
        <taxon>Nitrosomonadales</taxon>
        <taxon>Nitrosomonadaceae</taxon>
        <taxon>Nitrosomonas</taxon>
    </lineage>
</organism>
<protein>
    <recommendedName>
        <fullName evidence="4">HIRAN domain-containing protein</fullName>
    </recommendedName>
</protein>
<dbReference type="EMBL" id="FODO01000019">
    <property type="protein sequence ID" value="SEO79154.1"/>
    <property type="molecule type" value="Genomic_DNA"/>
</dbReference>
<evidence type="ECO:0000256" key="1">
    <source>
        <dbReference type="SAM" id="Phobius"/>
    </source>
</evidence>
<dbReference type="Proteomes" id="UP000198814">
    <property type="component" value="Unassembled WGS sequence"/>
</dbReference>
<keyword evidence="1" id="KW-1133">Transmembrane helix</keyword>
<evidence type="ECO:0000313" key="2">
    <source>
        <dbReference type="EMBL" id="SEO79154.1"/>
    </source>
</evidence>
<dbReference type="AlphaFoldDB" id="A0A1H8SLB3"/>
<evidence type="ECO:0000313" key="3">
    <source>
        <dbReference type="Proteomes" id="UP000198814"/>
    </source>
</evidence>
<reference evidence="3" key="1">
    <citation type="submission" date="2016-10" db="EMBL/GenBank/DDBJ databases">
        <authorList>
            <person name="Varghese N."/>
            <person name="Submissions S."/>
        </authorList>
    </citation>
    <scope>NUCLEOTIDE SEQUENCE [LARGE SCALE GENOMIC DNA]</scope>
    <source>
        <strain evidence="3">Nm76</strain>
    </source>
</reference>
<keyword evidence="3" id="KW-1185">Reference proteome</keyword>
<dbReference type="RefSeq" id="WP_090320601.1">
    <property type="nucleotide sequence ID" value="NZ_FNOE01000020.1"/>
</dbReference>